<gene>
    <name evidence="9" type="ORF">ACEU3E_06160</name>
</gene>
<protein>
    <submittedName>
        <fullName evidence="9">Accessory gene regulator ArgB-like protein</fullName>
    </submittedName>
</protein>
<keyword evidence="6 8" id="KW-1133">Transmembrane helix</keyword>
<evidence type="ECO:0000256" key="3">
    <source>
        <dbReference type="ARBA" id="ARBA00022670"/>
    </source>
</evidence>
<evidence type="ECO:0000256" key="8">
    <source>
        <dbReference type="SAM" id="Phobius"/>
    </source>
</evidence>
<evidence type="ECO:0000256" key="1">
    <source>
        <dbReference type="ARBA" id="ARBA00022475"/>
    </source>
</evidence>
<keyword evidence="5" id="KW-0378">Hydrolase</keyword>
<name>A0ABV4UV90_9BACL</name>
<dbReference type="EMBL" id="JBHDLN010000003">
    <property type="protein sequence ID" value="MFB0841743.1"/>
    <property type="molecule type" value="Genomic_DNA"/>
</dbReference>
<comment type="caution">
    <text evidence="9">The sequence shown here is derived from an EMBL/GenBank/DDBJ whole genome shotgun (WGS) entry which is preliminary data.</text>
</comment>
<feature type="transmembrane region" description="Helical" evidence="8">
    <location>
        <begin position="31"/>
        <end position="55"/>
    </location>
</feature>
<dbReference type="Pfam" id="PF04647">
    <property type="entry name" value="AgrB"/>
    <property type="match status" value="1"/>
</dbReference>
<feature type="transmembrane region" description="Helical" evidence="8">
    <location>
        <begin position="101"/>
        <end position="119"/>
    </location>
</feature>
<keyword evidence="1" id="KW-1003">Cell membrane</keyword>
<organism evidence="9 10">
    <name type="scientific">Paenibacillus oleatilyticus</name>
    <dbReference type="NCBI Taxonomy" id="2594886"/>
    <lineage>
        <taxon>Bacteria</taxon>
        <taxon>Bacillati</taxon>
        <taxon>Bacillota</taxon>
        <taxon>Bacilli</taxon>
        <taxon>Bacillales</taxon>
        <taxon>Paenibacillaceae</taxon>
        <taxon>Paenibacillus</taxon>
    </lineage>
</organism>
<feature type="transmembrane region" description="Helical" evidence="8">
    <location>
        <begin position="140"/>
        <end position="166"/>
    </location>
</feature>
<keyword evidence="3" id="KW-0645">Protease</keyword>
<dbReference type="InterPro" id="IPR006741">
    <property type="entry name" value="AgrB"/>
</dbReference>
<dbReference type="SMART" id="SM00793">
    <property type="entry name" value="AgrB"/>
    <property type="match status" value="1"/>
</dbReference>
<evidence type="ECO:0000256" key="4">
    <source>
        <dbReference type="ARBA" id="ARBA00022692"/>
    </source>
</evidence>
<evidence type="ECO:0000256" key="2">
    <source>
        <dbReference type="ARBA" id="ARBA00022654"/>
    </source>
</evidence>
<evidence type="ECO:0000256" key="5">
    <source>
        <dbReference type="ARBA" id="ARBA00022801"/>
    </source>
</evidence>
<evidence type="ECO:0000256" key="6">
    <source>
        <dbReference type="ARBA" id="ARBA00022989"/>
    </source>
</evidence>
<keyword evidence="4 8" id="KW-0812">Transmembrane</keyword>
<reference evidence="9 10" key="1">
    <citation type="submission" date="2024-09" db="EMBL/GenBank/DDBJ databases">
        <authorList>
            <person name="Makale K.P.P."/>
            <person name="Makhzoum A."/>
            <person name="Rantong G."/>
            <person name="Rahube T.O."/>
        </authorList>
    </citation>
    <scope>NUCLEOTIDE SEQUENCE [LARGE SCALE GENOMIC DNA]</scope>
    <source>
        <strain evidence="9 10">KM_D13</strain>
    </source>
</reference>
<keyword evidence="7 8" id="KW-0472">Membrane</keyword>
<evidence type="ECO:0000313" key="9">
    <source>
        <dbReference type="EMBL" id="MFB0841743.1"/>
    </source>
</evidence>
<evidence type="ECO:0000256" key="7">
    <source>
        <dbReference type="ARBA" id="ARBA00023136"/>
    </source>
</evidence>
<accession>A0ABV4UV90</accession>
<feature type="transmembrane region" description="Helical" evidence="8">
    <location>
        <begin position="76"/>
        <end position="95"/>
    </location>
</feature>
<keyword evidence="2" id="KW-0673">Quorum sensing</keyword>
<proteinExistence type="predicted"/>
<evidence type="ECO:0000313" key="10">
    <source>
        <dbReference type="Proteomes" id="UP001575622"/>
    </source>
</evidence>
<dbReference type="RefSeq" id="WP_373949351.1">
    <property type="nucleotide sequence ID" value="NZ_JBHDLN010000003.1"/>
</dbReference>
<keyword evidence="10" id="KW-1185">Reference proteome</keyword>
<dbReference type="Proteomes" id="UP001575622">
    <property type="component" value="Unassembled WGS sequence"/>
</dbReference>
<sequence length="178" mass="19643">MIESLALKLATIIKNANTEETHSIEVMKYSLAMLINIFLVLFASFILGILTGKLLETLQAFTFFFIIRSISGGYHMRTLVGCFIISTSAFVIVPHIPISPFWANVLTCVSGLLFLIYAPKSHEQNNIPSQFKLLLKSVSVVIVCSNILIESPIFALTSLLQGILLIPKGGELHEQESC</sequence>